<evidence type="ECO:0000313" key="2">
    <source>
        <dbReference type="EMBL" id="GBP56203.1"/>
    </source>
</evidence>
<evidence type="ECO:0000256" key="1">
    <source>
        <dbReference type="SAM" id="MobiDB-lite"/>
    </source>
</evidence>
<proteinExistence type="predicted"/>
<keyword evidence="3" id="KW-1185">Reference proteome</keyword>
<reference evidence="2 3" key="1">
    <citation type="journal article" date="2019" name="Commun. Biol.">
        <title>The bagworm genome reveals a unique fibroin gene that provides high tensile strength.</title>
        <authorList>
            <person name="Kono N."/>
            <person name="Nakamura H."/>
            <person name="Ohtoshi R."/>
            <person name="Tomita M."/>
            <person name="Numata K."/>
            <person name="Arakawa K."/>
        </authorList>
    </citation>
    <scope>NUCLEOTIDE SEQUENCE [LARGE SCALE GENOMIC DNA]</scope>
</reference>
<feature type="region of interest" description="Disordered" evidence="1">
    <location>
        <begin position="79"/>
        <end position="104"/>
    </location>
</feature>
<dbReference type="OrthoDB" id="411823at2759"/>
<gene>
    <name evidence="2" type="ORF">EVAR_41389_1</name>
</gene>
<dbReference type="EMBL" id="BGZK01000687">
    <property type="protein sequence ID" value="GBP56203.1"/>
    <property type="molecule type" value="Genomic_DNA"/>
</dbReference>
<organism evidence="2 3">
    <name type="scientific">Eumeta variegata</name>
    <name type="common">Bagworm moth</name>
    <name type="synonym">Eumeta japonica</name>
    <dbReference type="NCBI Taxonomy" id="151549"/>
    <lineage>
        <taxon>Eukaryota</taxon>
        <taxon>Metazoa</taxon>
        <taxon>Ecdysozoa</taxon>
        <taxon>Arthropoda</taxon>
        <taxon>Hexapoda</taxon>
        <taxon>Insecta</taxon>
        <taxon>Pterygota</taxon>
        <taxon>Neoptera</taxon>
        <taxon>Endopterygota</taxon>
        <taxon>Lepidoptera</taxon>
        <taxon>Glossata</taxon>
        <taxon>Ditrysia</taxon>
        <taxon>Tineoidea</taxon>
        <taxon>Psychidae</taxon>
        <taxon>Oiketicinae</taxon>
        <taxon>Eumeta</taxon>
    </lineage>
</organism>
<protein>
    <submittedName>
        <fullName evidence="2">Uncharacterized protein</fullName>
    </submittedName>
</protein>
<comment type="caution">
    <text evidence="2">The sequence shown here is derived from an EMBL/GenBank/DDBJ whole genome shotgun (WGS) entry which is preliminary data.</text>
</comment>
<dbReference type="AlphaFoldDB" id="A0A4C1WZ44"/>
<dbReference type="Proteomes" id="UP000299102">
    <property type="component" value="Unassembled WGS sequence"/>
</dbReference>
<sequence>MGGDGLIFSRLLPLDISVKKVDCLYEVKRVKDMEDTFVDRELEKCVYFGDLIHPAHLGRKSIPTEAELRTALKSVRPFQNSQTDRIPGTRRYDSIPSAGSFVTK</sequence>
<name>A0A4C1WZ44_EUMVA</name>
<accession>A0A4C1WZ44</accession>
<evidence type="ECO:0000313" key="3">
    <source>
        <dbReference type="Proteomes" id="UP000299102"/>
    </source>
</evidence>